<sequence>MSDCCQASCKHSHDSSDHFLPAGEAGALPLMTAPSLPSAPPLHPIFGPAAHPIPSSGQPLASSSAVPPFTLTVLVKLLMLPVSPAALQAYNHPPSACTISDQVYVNMPRFSTNDPRAAAHFHNPIANERWVPEYLQNLGNQGNVNAMNL</sequence>
<proteinExistence type="predicted"/>
<accession>F2TI65</accession>
<reference evidence="1" key="1">
    <citation type="submission" date="2010-03" db="EMBL/GenBank/DDBJ databases">
        <title>Annotation of Blastomyces dermatitidis strain ATCC 18188.</title>
        <authorList>
            <consortium name="The Broad Institute Genome Sequencing Platform"/>
            <consortium name="Broad Institute Genome Sequencing Center for Infectious Disease."/>
            <person name="Cuomo C."/>
            <person name="Klein B."/>
            <person name="Sullivan T."/>
            <person name="Heitman J."/>
            <person name="Young S."/>
            <person name="Zeng Q."/>
            <person name="Gargeya S."/>
            <person name="Alvarado L."/>
            <person name="Berlin A.M."/>
            <person name="Chapman S.B."/>
            <person name="Chen Z."/>
            <person name="Freedman E."/>
            <person name="Gellesch M."/>
            <person name="Goldberg J."/>
            <person name="Griggs A."/>
            <person name="Gujja S."/>
            <person name="Heilman E."/>
            <person name="Heiman D."/>
            <person name="Howarth C."/>
            <person name="Mehta T."/>
            <person name="Neiman D."/>
            <person name="Pearson M."/>
            <person name="Roberts A."/>
            <person name="Saif S."/>
            <person name="Shea T."/>
            <person name="Shenoy N."/>
            <person name="Sisk P."/>
            <person name="Stolte C."/>
            <person name="Sykes S."/>
            <person name="White J."/>
            <person name="Yandava C."/>
            <person name="Haas B."/>
            <person name="Nusbaum C."/>
            <person name="Birren B."/>
        </authorList>
    </citation>
    <scope>NUCLEOTIDE SEQUENCE [LARGE SCALE GENOMIC DNA]</scope>
    <source>
        <strain evidence="1">ATCC 18188</strain>
    </source>
</reference>
<gene>
    <name evidence="1" type="ORF">BDDG_05859</name>
</gene>
<organism evidence="1">
    <name type="scientific">Ajellomyces dermatitidis (strain ATCC 18188 / CBS 674.68)</name>
    <name type="common">Blastomyces dermatitidis</name>
    <dbReference type="NCBI Taxonomy" id="653446"/>
    <lineage>
        <taxon>Eukaryota</taxon>
        <taxon>Fungi</taxon>
        <taxon>Dikarya</taxon>
        <taxon>Ascomycota</taxon>
        <taxon>Pezizomycotina</taxon>
        <taxon>Eurotiomycetes</taxon>
        <taxon>Eurotiomycetidae</taxon>
        <taxon>Onygenales</taxon>
        <taxon>Ajellomycetaceae</taxon>
        <taxon>Blastomyces</taxon>
    </lineage>
</organism>
<protein>
    <submittedName>
        <fullName evidence="1">Uncharacterized protein</fullName>
    </submittedName>
</protein>
<name>F2TI65_AJEDA</name>
<dbReference type="Proteomes" id="UP000007802">
    <property type="component" value="Unassembled WGS sequence"/>
</dbReference>
<dbReference type="EMBL" id="GG749440">
    <property type="protein sequence ID" value="EGE82915.1"/>
    <property type="molecule type" value="Genomic_DNA"/>
</dbReference>
<evidence type="ECO:0000313" key="1">
    <source>
        <dbReference type="EMBL" id="EGE82915.1"/>
    </source>
</evidence>
<dbReference type="HOGENOM" id="CLU_156663_0_0_1"/>
<dbReference type="AlphaFoldDB" id="F2TI65"/>